<evidence type="ECO:0000313" key="1">
    <source>
        <dbReference type="EMBL" id="ARU92917.1"/>
    </source>
</evidence>
<sequence length="70" mass="7690">MSQADDFTEAKALCNEIGGAVLELLGDGRELSVQGLISILQGVQNDDHDYGELRDEAMIRAIRLLQKFVV</sequence>
<evidence type="ECO:0000313" key="3">
    <source>
        <dbReference type="Proteomes" id="UP000195729"/>
    </source>
</evidence>
<dbReference type="KEGG" id="tci:A7K98_03350"/>
<dbReference type="AlphaFoldDB" id="A0A1Y0L4L3"/>
<protein>
    <recommendedName>
        <fullName evidence="5">Fumarate hydratase</fullName>
    </recommendedName>
</protein>
<dbReference type="EMBL" id="CP015581">
    <property type="protein sequence ID" value="ARU96955.1"/>
    <property type="molecule type" value="Genomic_DNA"/>
</dbReference>
<dbReference type="Proteomes" id="UP000195729">
    <property type="component" value="Chromosome"/>
</dbReference>
<name>A0A1Y0L4L3_TATCI</name>
<evidence type="ECO:0000313" key="2">
    <source>
        <dbReference type="EMBL" id="ARU96955.1"/>
    </source>
</evidence>
<organism evidence="1 4">
    <name type="scientific">Tatumella citrea</name>
    <name type="common">Pantoea citrea</name>
    <dbReference type="NCBI Taxonomy" id="53336"/>
    <lineage>
        <taxon>Bacteria</taxon>
        <taxon>Pseudomonadati</taxon>
        <taxon>Pseudomonadota</taxon>
        <taxon>Gammaproteobacteria</taxon>
        <taxon>Enterobacterales</taxon>
        <taxon>Erwiniaceae</taxon>
        <taxon>Tatumella</taxon>
    </lineage>
</organism>
<gene>
    <name evidence="1" type="ORF">A7K98_03350</name>
    <name evidence="2" type="ORF">A7K99_03350</name>
</gene>
<dbReference type="EMBL" id="CP015579">
    <property type="protein sequence ID" value="ARU92917.1"/>
    <property type="molecule type" value="Genomic_DNA"/>
</dbReference>
<dbReference type="Proteomes" id="UP000195814">
    <property type="component" value="Chromosome"/>
</dbReference>
<keyword evidence="3" id="KW-1185">Reference proteome</keyword>
<evidence type="ECO:0000313" key="4">
    <source>
        <dbReference type="Proteomes" id="UP000195814"/>
    </source>
</evidence>
<evidence type="ECO:0008006" key="5">
    <source>
        <dbReference type="Google" id="ProtNLM"/>
    </source>
</evidence>
<proteinExistence type="predicted"/>
<reference evidence="3 4" key="1">
    <citation type="submission" date="2016-05" db="EMBL/GenBank/DDBJ databases">
        <title>Complete genome sequence of two 2,5-diketo-D-glunonic acid producing strain Tatumella citrea.</title>
        <authorList>
            <person name="Duan C."/>
            <person name="Yang J."/>
            <person name="Yang S."/>
        </authorList>
    </citation>
    <scope>NUCLEOTIDE SEQUENCE [LARGE SCALE GENOMIC DNA]</scope>
    <source>
        <strain evidence="2 3">ATCC 39140</strain>
        <strain evidence="1 4">DSM 13699</strain>
    </source>
</reference>
<accession>A0A1Y0L4L3</accession>